<dbReference type="PIRSF" id="PIRSF029792">
    <property type="entry name" value="Pro_racemase"/>
    <property type="match status" value="1"/>
</dbReference>
<dbReference type="AlphaFoldDB" id="A0A1G4QGX2"/>
<sequence>MRSTRIIQGIDSHTAGCPLRLITSGFGPIRGATMVEKRADLMSRDWLRQLVLFEPRGSFNMPAAVLTEACSPDADIGMLILEPDTYPPMCGHCAMAVATIAVEAGYITAQEGETLVRLDTPAGVVPARVKVENGRAVSVTLEMPLSFLYQRDVVVETKSFGKVRADIAFGGDFYLIVKGSDLGLELTTDNAWALVSAAAELRAGLKDIPVQHPTLAHVNEIYQIEIVGDGDGVRFDGKNVVVCPPTVIDRSPCGTGTASRMAMLHGKGELKVGDTFRHAGILDTVFTGEIHGEATVGDLPAIRCTVTGSAYLTGSFNFFLDPHDPFQQGFRLTGV</sequence>
<proteinExistence type="inferred from homology"/>
<organism evidence="2 3">
    <name type="scientific">Ancylobacter rudongensis</name>
    <dbReference type="NCBI Taxonomy" id="177413"/>
    <lineage>
        <taxon>Bacteria</taxon>
        <taxon>Pseudomonadati</taxon>
        <taxon>Pseudomonadota</taxon>
        <taxon>Alphaproteobacteria</taxon>
        <taxon>Hyphomicrobiales</taxon>
        <taxon>Xanthobacteraceae</taxon>
        <taxon>Ancylobacter</taxon>
    </lineage>
</organism>
<dbReference type="GO" id="GO:0050346">
    <property type="term" value="F:trans-L-3-hydroxyproline dehydratase activity"/>
    <property type="evidence" value="ECO:0007669"/>
    <property type="project" value="UniProtKB-ARBA"/>
</dbReference>
<evidence type="ECO:0000313" key="3">
    <source>
        <dbReference type="Proteomes" id="UP000198889"/>
    </source>
</evidence>
<dbReference type="Proteomes" id="UP000198889">
    <property type="component" value="Unassembled WGS sequence"/>
</dbReference>
<dbReference type="EMBL" id="FMTP01000001">
    <property type="protein sequence ID" value="SCW43762.1"/>
    <property type="molecule type" value="Genomic_DNA"/>
</dbReference>
<evidence type="ECO:0000313" key="2">
    <source>
        <dbReference type="EMBL" id="SCW43762.1"/>
    </source>
</evidence>
<accession>A0A1G4QGX2</accession>
<protein>
    <submittedName>
        <fullName evidence="2">Proline racemase</fullName>
    </submittedName>
</protein>
<dbReference type="InterPro" id="IPR008794">
    <property type="entry name" value="Pro_racemase_fam"/>
</dbReference>
<dbReference type="Gene3D" id="3.10.310.10">
    <property type="entry name" value="Diaminopimelate Epimerase, Chain A, domain 1"/>
    <property type="match status" value="2"/>
</dbReference>
<dbReference type="PANTHER" id="PTHR33442">
    <property type="entry name" value="TRANS-3-HYDROXY-L-PROLINE DEHYDRATASE"/>
    <property type="match status" value="1"/>
</dbReference>
<reference evidence="3" key="1">
    <citation type="submission" date="2016-10" db="EMBL/GenBank/DDBJ databases">
        <authorList>
            <person name="Varghese N."/>
            <person name="Submissions S."/>
        </authorList>
    </citation>
    <scope>NUCLEOTIDE SEQUENCE [LARGE SCALE GENOMIC DNA]</scope>
    <source>
        <strain evidence="3">CGMCC 1.1761</strain>
    </source>
</reference>
<dbReference type="SUPFAM" id="SSF54506">
    <property type="entry name" value="Diaminopimelate epimerase-like"/>
    <property type="match status" value="1"/>
</dbReference>
<comment type="similarity">
    <text evidence="1">Belongs to the proline racemase family.</text>
</comment>
<dbReference type="PANTHER" id="PTHR33442:SF5">
    <property type="entry name" value="BIFUNCTIONAL TRANS-3-HYDROXY-L-PROLINE DEHYDRATASE_2-EPIMERASE"/>
    <property type="match status" value="1"/>
</dbReference>
<evidence type="ECO:0000256" key="1">
    <source>
        <dbReference type="ARBA" id="ARBA00007529"/>
    </source>
</evidence>
<dbReference type="SFLD" id="SFLDS00028">
    <property type="entry name" value="Proline_Racemase"/>
    <property type="match status" value="1"/>
</dbReference>
<keyword evidence="3" id="KW-1185">Reference proteome</keyword>
<dbReference type="RefSeq" id="WP_091436881.1">
    <property type="nucleotide sequence ID" value="NZ_FMTP01000001.1"/>
</dbReference>
<gene>
    <name evidence="2" type="ORF">SAMN05660859_1203</name>
</gene>
<name>A0A1G4QGX2_9HYPH</name>
<dbReference type="STRING" id="177413.SAMN05660859_1203"/>
<dbReference type="Pfam" id="PF05544">
    <property type="entry name" value="Pro_racemase"/>
    <property type="match status" value="1"/>
</dbReference>
<dbReference type="GO" id="GO:0047580">
    <property type="term" value="F:4-hydroxyproline epimerase activity"/>
    <property type="evidence" value="ECO:0007669"/>
    <property type="project" value="TreeGrafter"/>
</dbReference>